<evidence type="ECO:0000313" key="1">
    <source>
        <dbReference type="EMBL" id="CAG8727358.1"/>
    </source>
</evidence>
<comment type="caution">
    <text evidence="1">The sequence shown here is derived from an EMBL/GenBank/DDBJ whole genome shotgun (WGS) entry which is preliminary data.</text>
</comment>
<name>A0ACA9PXV4_9GLOM</name>
<dbReference type="EMBL" id="CAJVQC010024672">
    <property type="protein sequence ID" value="CAG8727358.1"/>
    <property type="molecule type" value="Genomic_DNA"/>
</dbReference>
<accession>A0ACA9PXV4</accession>
<sequence>PKLNDKIKKENWNIIFLIDNVLVHIILDETQEKLSNLRVEFLSAQTTSILQPCDAEIINSFKSWLIVSTETISNCWIKTRILLPYEIVNRYDIFVDIKYRELDELENLLTKLPGDDNLSISEYISIKENKVESKFTNNEILAAVAKNEEEIVSEVCETNILKKVGCGKTKKAINTILRFLYKQEDRFGEII</sequence>
<feature type="non-terminal residue" evidence="1">
    <location>
        <position position="1"/>
    </location>
</feature>
<organism evidence="1 2">
    <name type="scientific">Racocetra persica</name>
    <dbReference type="NCBI Taxonomy" id="160502"/>
    <lineage>
        <taxon>Eukaryota</taxon>
        <taxon>Fungi</taxon>
        <taxon>Fungi incertae sedis</taxon>
        <taxon>Mucoromycota</taxon>
        <taxon>Glomeromycotina</taxon>
        <taxon>Glomeromycetes</taxon>
        <taxon>Diversisporales</taxon>
        <taxon>Gigasporaceae</taxon>
        <taxon>Racocetra</taxon>
    </lineage>
</organism>
<gene>
    <name evidence="1" type="ORF">RPERSI_LOCUS11819</name>
</gene>
<proteinExistence type="predicted"/>
<evidence type="ECO:0000313" key="2">
    <source>
        <dbReference type="Proteomes" id="UP000789920"/>
    </source>
</evidence>
<reference evidence="1" key="1">
    <citation type="submission" date="2021-06" db="EMBL/GenBank/DDBJ databases">
        <authorList>
            <person name="Kallberg Y."/>
            <person name="Tangrot J."/>
            <person name="Rosling A."/>
        </authorList>
    </citation>
    <scope>NUCLEOTIDE SEQUENCE</scope>
    <source>
        <strain evidence="1">MA461A</strain>
    </source>
</reference>
<dbReference type="Proteomes" id="UP000789920">
    <property type="component" value="Unassembled WGS sequence"/>
</dbReference>
<keyword evidence="2" id="KW-1185">Reference proteome</keyword>
<protein>
    <submittedName>
        <fullName evidence="1">6045_t:CDS:1</fullName>
    </submittedName>
</protein>